<keyword evidence="3" id="KW-0732">Signal</keyword>
<dbReference type="GO" id="GO:0004867">
    <property type="term" value="F:serine-type endopeptidase inhibitor activity"/>
    <property type="evidence" value="ECO:0007669"/>
    <property type="project" value="UniProtKB-KW"/>
</dbReference>
<dbReference type="InterPro" id="IPR047565">
    <property type="entry name" value="Alpha-macroglob_thiol-ester_cl"/>
</dbReference>
<dbReference type="InterPro" id="IPR050473">
    <property type="entry name" value="A2M/Complement_sys"/>
</dbReference>
<dbReference type="Gene3D" id="2.60.40.690">
    <property type="entry name" value="Alpha-macroglobulin, receptor-binding domain"/>
    <property type="match status" value="2"/>
</dbReference>
<keyword evidence="9" id="KW-1185">Reference proteome</keyword>
<protein>
    <recommendedName>
        <fullName evidence="7">Alpha-macroglobulin receptor-binding domain-containing protein</fullName>
    </recommendedName>
</protein>
<evidence type="ECO:0000256" key="2">
    <source>
        <dbReference type="ARBA" id="ARBA00022690"/>
    </source>
</evidence>
<evidence type="ECO:0000313" key="8">
    <source>
        <dbReference type="Ensembl" id="ENSCPRP00005017977.1"/>
    </source>
</evidence>
<dbReference type="SUPFAM" id="SSF48239">
    <property type="entry name" value="Terpenoid cyclases/Protein prenyltransferases"/>
    <property type="match status" value="1"/>
</dbReference>
<dbReference type="PANTHER" id="PTHR11412:SF185">
    <property type="entry name" value="ALPHA-2-MACROGLOBULIN-LIKE PROTEIN 1"/>
    <property type="match status" value="1"/>
</dbReference>
<dbReference type="Pfam" id="PF07678">
    <property type="entry name" value="TED_complement"/>
    <property type="match status" value="1"/>
</dbReference>
<reference evidence="8" key="1">
    <citation type="submission" date="2025-08" db="UniProtKB">
        <authorList>
            <consortium name="Ensembl"/>
        </authorList>
    </citation>
    <scope>IDENTIFICATION</scope>
</reference>
<evidence type="ECO:0000259" key="7">
    <source>
        <dbReference type="SMART" id="SM01361"/>
    </source>
</evidence>
<evidence type="ECO:0000256" key="4">
    <source>
        <dbReference type="ARBA" id="ARBA00022900"/>
    </source>
</evidence>
<dbReference type="AlphaFoldDB" id="A0A7M4F4Z0"/>
<proteinExistence type="inferred from homology"/>
<dbReference type="CDD" id="cd02897">
    <property type="entry name" value="A2M_2"/>
    <property type="match status" value="1"/>
</dbReference>
<dbReference type="Pfam" id="PF07677">
    <property type="entry name" value="A2M_recep"/>
    <property type="match status" value="1"/>
</dbReference>
<keyword evidence="4" id="KW-0722">Serine protease inhibitor</keyword>
<dbReference type="InterPro" id="IPR041813">
    <property type="entry name" value="A2M_TED"/>
</dbReference>
<reference evidence="8" key="2">
    <citation type="submission" date="2025-09" db="UniProtKB">
        <authorList>
            <consortium name="Ensembl"/>
        </authorList>
    </citation>
    <scope>IDENTIFICATION</scope>
</reference>
<dbReference type="GO" id="GO:0005615">
    <property type="term" value="C:extracellular space"/>
    <property type="evidence" value="ECO:0007669"/>
    <property type="project" value="InterPro"/>
</dbReference>
<evidence type="ECO:0000256" key="5">
    <source>
        <dbReference type="ARBA" id="ARBA00023157"/>
    </source>
</evidence>
<dbReference type="InterPro" id="IPR009048">
    <property type="entry name" value="A-macroglobulin_rcpt-bd"/>
</dbReference>
<keyword evidence="6" id="KW-0325">Glycoprotein</keyword>
<keyword evidence="5" id="KW-1015">Disulfide bond</keyword>
<dbReference type="Gene3D" id="2.60.120.1540">
    <property type="match status" value="1"/>
</dbReference>
<comment type="similarity">
    <text evidence="1">Belongs to the protease inhibitor I39 (alpha-2-macroglobulin) family.</text>
</comment>
<evidence type="ECO:0000256" key="3">
    <source>
        <dbReference type="ARBA" id="ARBA00022729"/>
    </source>
</evidence>
<dbReference type="Ensembl" id="ENSCPRT00005021038.1">
    <property type="protein sequence ID" value="ENSCPRP00005017977.1"/>
    <property type="gene ID" value="ENSCPRG00005012499.1"/>
</dbReference>
<evidence type="ECO:0000313" key="9">
    <source>
        <dbReference type="Proteomes" id="UP000594220"/>
    </source>
</evidence>
<dbReference type="FunFam" id="1.50.10.20:FF:000001">
    <property type="entry name" value="CD109 isoform 1"/>
    <property type="match status" value="1"/>
</dbReference>
<dbReference type="InterPro" id="IPR011626">
    <property type="entry name" value="Alpha-macroglobulin_TED"/>
</dbReference>
<dbReference type="OMA" id="RPCCDNP"/>
<dbReference type="SMART" id="SM01361">
    <property type="entry name" value="A2M_recep"/>
    <property type="match status" value="1"/>
</dbReference>
<dbReference type="GeneTree" id="ENSGT00940000163990"/>
<dbReference type="PANTHER" id="PTHR11412">
    <property type="entry name" value="MACROGLOBULIN / COMPLEMENT"/>
    <property type="match status" value="1"/>
</dbReference>
<evidence type="ECO:0000256" key="6">
    <source>
        <dbReference type="ARBA" id="ARBA00023180"/>
    </source>
</evidence>
<name>A0A7M4F4Z0_CROPO</name>
<keyword evidence="2" id="KW-0646">Protease inhibitor</keyword>
<dbReference type="Proteomes" id="UP000594220">
    <property type="component" value="Unplaced"/>
</dbReference>
<sequence>MPLLLLLAGEPVSETITLDLPENVVQGSERAYVSFLGDIMGSALQNLDRLLQMSSGCGEQNMVRFAPNVFITRYLEETGQLTPKTKQKAVGYLKSGYQRQLRYKHTDGSYSAFGEGSGPGNTWLTALVLKTFSQAQHFIPIDERNIKDAASALATSQTPSGCFKSMGKLFNNGLMVLEEGLGLSSAIVSALIHSGMPHSDPVLRKALKCIKDLVTAEAGGFNLYSQALAAKAFSLAGDKAMRQSILKRLDKAAIVSDNQIYWTQEPKQKESSSYWYRAPSVEVELTSTILMAHLLKPSLSSADIIRASKIVAWLTRQQNPYGGFASTQDTMVALEALAMYATKTFRKDGPDLRVSISSAGFRHRIRINNANRLLLQTLDLPDIPGSYTVQTQGRGCLFMQVSKTDLLIWLLRAKMDPGLNCYTGNRVSTNMVLIEVKMLSGYSPTADSLEELTRDPQDYTFMVQQDIPVKDLRPANVKIYDYYMPGELKTADHMSAPCTETNGREIARRHRGSSHLPDP</sequence>
<evidence type="ECO:0000256" key="1">
    <source>
        <dbReference type="ARBA" id="ARBA00010952"/>
    </source>
</evidence>
<dbReference type="InterPro" id="IPR036595">
    <property type="entry name" value="A-macroglobulin_rcpt-bd_sf"/>
</dbReference>
<feature type="domain" description="Alpha-macroglobulin receptor-binding" evidence="7">
    <location>
        <begin position="429"/>
        <end position="493"/>
    </location>
</feature>
<organism evidence="8 9">
    <name type="scientific">Crocodylus porosus</name>
    <name type="common">Saltwater crocodile</name>
    <name type="synonym">Estuarine crocodile</name>
    <dbReference type="NCBI Taxonomy" id="8502"/>
    <lineage>
        <taxon>Eukaryota</taxon>
        <taxon>Metazoa</taxon>
        <taxon>Chordata</taxon>
        <taxon>Craniata</taxon>
        <taxon>Vertebrata</taxon>
        <taxon>Euteleostomi</taxon>
        <taxon>Archelosauria</taxon>
        <taxon>Archosauria</taxon>
        <taxon>Crocodylia</taxon>
        <taxon>Longirostres</taxon>
        <taxon>Crocodylidae</taxon>
        <taxon>Crocodylus</taxon>
    </lineage>
</organism>
<dbReference type="InterPro" id="IPR008930">
    <property type="entry name" value="Terpenoid_cyclase/PrenylTrfase"/>
</dbReference>
<accession>A0A7M4F4Z0</accession>
<dbReference type="Gene3D" id="1.50.10.20">
    <property type="match status" value="1"/>
</dbReference>
<dbReference type="SUPFAM" id="SSF49410">
    <property type="entry name" value="Alpha-macroglobulin receptor domain"/>
    <property type="match status" value="1"/>
</dbReference>
<dbReference type="SMART" id="SM01419">
    <property type="entry name" value="Thiol-ester_cl"/>
    <property type="match status" value="1"/>
</dbReference>